<dbReference type="InterPro" id="IPR029063">
    <property type="entry name" value="SAM-dependent_MTases_sf"/>
</dbReference>
<name>A0A3N2GU40_9PSEU</name>
<dbReference type="SUPFAM" id="SSF53335">
    <property type="entry name" value="S-adenosyl-L-methionine-dependent methyltransferases"/>
    <property type="match status" value="1"/>
</dbReference>
<sequence length="266" mass="28977">MARRRFRAYRSPVDAWTAGGAYETYMGRWSALVAEQFLRRLAVPGGKRWLDVGCATGVLTDAIQKRRPRLVVGIDPSAGFLSAARARRAGVFVRGDARALPVRDNSFDAVVSGLALNFVPGPAAAIAEFERAAAPGATVAAYVWDYADGMGMLRTFWDAAVELNPAAAELDEGRRFPLCHPEVLARLWAGLHEVTVDAVDVDTTFADFDDYWTPFLSGQGPAPGYVATLDDQRRDALRDLLRERLTGTGLTARAWMVHGVKPSPGR</sequence>
<dbReference type="GO" id="GO:0032259">
    <property type="term" value="P:methylation"/>
    <property type="evidence" value="ECO:0007669"/>
    <property type="project" value="UniProtKB-KW"/>
</dbReference>
<protein>
    <submittedName>
        <fullName evidence="2">Methyltransferase family protein</fullName>
    </submittedName>
</protein>
<keyword evidence="3" id="KW-1185">Reference proteome</keyword>
<evidence type="ECO:0000313" key="2">
    <source>
        <dbReference type="EMBL" id="ROS39659.1"/>
    </source>
</evidence>
<feature type="domain" description="Methyltransferase type 11" evidence="1">
    <location>
        <begin position="50"/>
        <end position="139"/>
    </location>
</feature>
<dbReference type="AlphaFoldDB" id="A0A3N2GU40"/>
<dbReference type="CDD" id="cd02440">
    <property type="entry name" value="AdoMet_MTases"/>
    <property type="match status" value="1"/>
</dbReference>
<dbReference type="EMBL" id="RKHY01000001">
    <property type="protein sequence ID" value="ROS39659.1"/>
    <property type="molecule type" value="Genomic_DNA"/>
</dbReference>
<organism evidence="2 3">
    <name type="scientific">Amycolatopsis thermoflava</name>
    <dbReference type="NCBI Taxonomy" id="84480"/>
    <lineage>
        <taxon>Bacteria</taxon>
        <taxon>Bacillati</taxon>
        <taxon>Actinomycetota</taxon>
        <taxon>Actinomycetes</taxon>
        <taxon>Pseudonocardiales</taxon>
        <taxon>Pseudonocardiaceae</taxon>
        <taxon>Amycolatopsis</taxon>
        <taxon>Amycolatopsis methanolica group</taxon>
    </lineage>
</organism>
<keyword evidence="2" id="KW-0808">Transferase</keyword>
<gene>
    <name evidence="2" type="ORF">EDD35_1969</name>
</gene>
<dbReference type="InterPro" id="IPR013216">
    <property type="entry name" value="Methyltransf_11"/>
</dbReference>
<dbReference type="Gene3D" id="3.40.50.150">
    <property type="entry name" value="Vaccinia Virus protein VP39"/>
    <property type="match status" value="1"/>
</dbReference>
<comment type="caution">
    <text evidence="2">The sequence shown here is derived from an EMBL/GenBank/DDBJ whole genome shotgun (WGS) entry which is preliminary data.</text>
</comment>
<dbReference type="Proteomes" id="UP000274843">
    <property type="component" value="Unassembled WGS sequence"/>
</dbReference>
<dbReference type="PANTHER" id="PTHR43591:SF24">
    <property type="entry name" value="2-METHOXY-6-POLYPRENYL-1,4-BENZOQUINOL METHYLASE, MITOCHONDRIAL"/>
    <property type="match status" value="1"/>
</dbReference>
<accession>A0A3N2GU40</accession>
<proteinExistence type="predicted"/>
<evidence type="ECO:0000259" key="1">
    <source>
        <dbReference type="Pfam" id="PF08241"/>
    </source>
</evidence>
<evidence type="ECO:0000313" key="3">
    <source>
        <dbReference type="Proteomes" id="UP000274843"/>
    </source>
</evidence>
<dbReference type="GO" id="GO:0008757">
    <property type="term" value="F:S-adenosylmethionine-dependent methyltransferase activity"/>
    <property type="evidence" value="ECO:0007669"/>
    <property type="project" value="InterPro"/>
</dbReference>
<keyword evidence="2" id="KW-0489">Methyltransferase</keyword>
<dbReference type="Pfam" id="PF08241">
    <property type="entry name" value="Methyltransf_11"/>
    <property type="match status" value="1"/>
</dbReference>
<dbReference type="PANTHER" id="PTHR43591">
    <property type="entry name" value="METHYLTRANSFERASE"/>
    <property type="match status" value="1"/>
</dbReference>
<reference evidence="2 3" key="1">
    <citation type="submission" date="2018-11" db="EMBL/GenBank/DDBJ databases">
        <title>Sequencing the genomes of 1000 actinobacteria strains.</title>
        <authorList>
            <person name="Klenk H.-P."/>
        </authorList>
    </citation>
    <scope>NUCLEOTIDE SEQUENCE [LARGE SCALE GENOMIC DNA]</scope>
    <source>
        <strain evidence="2 3">DSM 44348</strain>
    </source>
</reference>